<dbReference type="GO" id="GO:0003857">
    <property type="term" value="F:(3S)-3-hydroxyacyl-CoA dehydrogenase (NAD+) activity"/>
    <property type="evidence" value="ECO:0007669"/>
    <property type="project" value="TreeGrafter"/>
</dbReference>
<evidence type="ECO:0000313" key="4">
    <source>
        <dbReference type="Proteomes" id="UP000787472"/>
    </source>
</evidence>
<dbReference type="RefSeq" id="WP_167187924.1">
    <property type="nucleotide sequence ID" value="NZ_JAAONZ010000011.1"/>
</dbReference>
<gene>
    <name evidence="3" type="ORF">G8770_14015</name>
</gene>
<evidence type="ECO:0000259" key="1">
    <source>
        <dbReference type="Pfam" id="PF01575"/>
    </source>
</evidence>
<proteinExistence type="predicted"/>
<protein>
    <submittedName>
        <fullName evidence="3">3-alpha,7-alpha, 12-alpha-trihydroxy-5-beta-cholest-24-enoyl-CoA hydratase</fullName>
    </submittedName>
</protein>
<organism evidence="3 4">
    <name type="scientific">Pseudomaricurvus hydrocarbonicus</name>
    <dbReference type="NCBI Taxonomy" id="1470433"/>
    <lineage>
        <taxon>Bacteria</taxon>
        <taxon>Pseudomonadati</taxon>
        <taxon>Pseudomonadota</taxon>
        <taxon>Gammaproteobacteria</taxon>
        <taxon>Cellvibrionales</taxon>
        <taxon>Cellvibrionaceae</taxon>
        <taxon>Pseudomaricurvus</taxon>
    </lineage>
</organism>
<dbReference type="InterPro" id="IPR029069">
    <property type="entry name" value="HotDog_dom_sf"/>
</dbReference>
<reference evidence="3" key="1">
    <citation type="submission" date="2020-03" db="EMBL/GenBank/DDBJ databases">
        <authorList>
            <person name="Guo F."/>
        </authorList>
    </citation>
    <scope>NUCLEOTIDE SEQUENCE</scope>
    <source>
        <strain evidence="3">JCM 30134</strain>
    </source>
</reference>
<dbReference type="Pfam" id="PF01575">
    <property type="entry name" value="MaoC_dehydratas"/>
    <property type="match status" value="1"/>
</dbReference>
<dbReference type="InterPro" id="IPR054357">
    <property type="entry name" value="MFE-2_N"/>
</dbReference>
<dbReference type="PANTHER" id="PTHR13078">
    <property type="entry name" value="PEROXISOMAL MULTIFUNCTIONAL ENZYME TYPE 2-RELATED"/>
    <property type="match status" value="1"/>
</dbReference>
<dbReference type="GO" id="GO:0044594">
    <property type="term" value="F:17-beta-hydroxysteroid dehydrogenase (NAD+) activity"/>
    <property type="evidence" value="ECO:0007669"/>
    <property type="project" value="TreeGrafter"/>
</dbReference>
<evidence type="ECO:0000259" key="2">
    <source>
        <dbReference type="Pfam" id="PF22622"/>
    </source>
</evidence>
<feature type="domain" description="MaoC-like" evidence="1">
    <location>
        <begin position="163"/>
        <end position="277"/>
    </location>
</feature>
<keyword evidence="4" id="KW-1185">Reference proteome</keyword>
<comment type="caution">
    <text evidence="3">The sequence shown here is derived from an EMBL/GenBank/DDBJ whole genome shotgun (WGS) entry which is preliminary data.</text>
</comment>
<sequence>MAFEYEKIKNWPIPEDIQSYSANDTILYALGIAAGAGNPSEDLPFIYEMNLKAFPTMAVVLATGPMWVADPATGIDLTKLLHGEQYLTIHKPLPSHGRVRGVSFVEEIYDKGVEKGSVMMLSRKIYDDESNELLATTTSGVFLRGNGGCGGPSEGQPKPHPLPERDPDTYIDFITREEQAAIYRLSGDSNPLHIDPKFAAMGGFDRPILHGLCSFGIAGRAILKAVCNNDPNRLKTLNLRFASPVMPGDTLRTEIWEEAPGQVAFRVKVLETDTVVLTNGLAEFSL</sequence>
<evidence type="ECO:0000313" key="3">
    <source>
        <dbReference type="EMBL" id="NHO66661.1"/>
    </source>
</evidence>
<dbReference type="CDD" id="cd03448">
    <property type="entry name" value="HDE_HSD"/>
    <property type="match status" value="1"/>
</dbReference>
<dbReference type="Proteomes" id="UP000787472">
    <property type="component" value="Unassembled WGS sequence"/>
</dbReference>
<dbReference type="InterPro" id="IPR002539">
    <property type="entry name" value="MaoC-like_dom"/>
</dbReference>
<accession>A0A9E5JW98</accession>
<dbReference type="EMBL" id="JAAONZ010000011">
    <property type="protein sequence ID" value="NHO66661.1"/>
    <property type="molecule type" value="Genomic_DNA"/>
</dbReference>
<feature type="domain" description="Peroxisomal multifunctional enzyme type 2-like N-terminal" evidence="2">
    <location>
        <begin position="19"/>
        <end position="145"/>
    </location>
</feature>
<dbReference type="GO" id="GO:0004300">
    <property type="term" value="F:enoyl-CoA hydratase activity"/>
    <property type="evidence" value="ECO:0007669"/>
    <property type="project" value="TreeGrafter"/>
</dbReference>
<dbReference type="Gene3D" id="3.10.129.10">
    <property type="entry name" value="Hotdog Thioesterase"/>
    <property type="match status" value="1"/>
</dbReference>
<dbReference type="SUPFAM" id="SSF54637">
    <property type="entry name" value="Thioesterase/thiol ester dehydrase-isomerase"/>
    <property type="match status" value="2"/>
</dbReference>
<name>A0A9E5JW98_9GAMM</name>
<dbReference type="AlphaFoldDB" id="A0A9E5JW98"/>
<dbReference type="PANTHER" id="PTHR13078:SF56">
    <property type="entry name" value="PEROXISOMAL MULTIFUNCTIONAL ENZYME TYPE 2"/>
    <property type="match status" value="1"/>
</dbReference>
<dbReference type="Pfam" id="PF22622">
    <property type="entry name" value="MFE-2_hydrat-2_N"/>
    <property type="match status" value="1"/>
</dbReference>
<dbReference type="GO" id="GO:0006635">
    <property type="term" value="P:fatty acid beta-oxidation"/>
    <property type="evidence" value="ECO:0007669"/>
    <property type="project" value="TreeGrafter"/>
</dbReference>